<evidence type="ECO:0000259" key="9">
    <source>
        <dbReference type="PROSITE" id="PS50164"/>
    </source>
</evidence>
<evidence type="ECO:0000313" key="12">
    <source>
        <dbReference type="Proteomes" id="UP000316008"/>
    </source>
</evidence>
<dbReference type="HAMAP" id="MF_00203">
    <property type="entry name" value="UvrC"/>
    <property type="match status" value="1"/>
</dbReference>
<dbReference type="InterPro" id="IPR000305">
    <property type="entry name" value="GIY-YIG_endonuc"/>
</dbReference>
<dbReference type="InterPro" id="IPR004791">
    <property type="entry name" value="UvrC"/>
</dbReference>
<dbReference type="CDD" id="cd10434">
    <property type="entry name" value="GIY-YIG_UvrC_Cho"/>
    <property type="match status" value="1"/>
</dbReference>
<comment type="subunit">
    <text evidence="7">Interacts with UvrB in an incision complex.</text>
</comment>
<dbReference type="PROSITE" id="PS50164">
    <property type="entry name" value="GIY_YIG"/>
    <property type="match status" value="1"/>
</dbReference>
<comment type="caution">
    <text evidence="11">The sequence shown here is derived from an EMBL/GenBank/DDBJ whole genome shotgun (WGS) entry which is preliminary data.</text>
</comment>
<keyword evidence="5 7" id="KW-0234">DNA repair</keyword>
<dbReference type="PANTHER" id="PTHR30562">
    <property type="entry name" value="UVRC/OXIDOREDUCTASE"/>
    <property type="match status" value="1"/>
</dbReference>
<dbReference type="Gene3D" id="3.30.420.340">
    <property type="entry name" value="UvrC, RNAse H endonuclease domain"/>
    <property type="match status" value="1"/>
</dbReference>
<dbReference type="GO" id="GO:0009381">
    <property type="term" value="F:excinuclease ABC activity"/>
    <property type="evidence" value="ECO:0007669"/>
    <property type="project" value="UniProtKB-UniRule"/>
</dbReference>
<evidence type="ECO:0000256" key="4">
    <source>
        <dbReference type="ARBA" id="ARBA00022881"/>
    </source>
</evidence>
<dbReference type="Pfam" id="PF02151">
    <property type="entry name" value="UVR"/>
    <property type="match status" value="1"/>
</dbReference>
<dbReference type="InterPro" id="IPR035901">
    <property type="entry name" value="GIY-YIG_endonuc_sf"/>
</dbReference>
<name>A0A556N2P3_9FLAO</name>
<dbReference type="AlphaFoldDB" id="A0A556N2P3"/>
<evidence type="ECO:0000256" key="1">
    <source>
        <dbReference type="ARBA" id="ARBA00022490"/>
    </source>
</evidence>
<dbReference type="PROSITE" id="PS50165">
    <property type="entry name" value="UVRC"/>
    <property type="match status" value="1"/>
</dbReference>
<evidence type="ECO:0000256" key="7">
    <source>
        <dbReference type="HAMAP-Rule" id="MF_00203"/>
    </source>
</evidence>
<dbReference type="SUPFAM" id="SSF46600">
    <property type="entry name" value="C-terminal UvrC-binding domain of UvrB"/>
    <property type="match status" value="1"/>
</dbReference>
<keyword evidence="4 7" id="KW-0267">Excision nuclease</keyword>
<dbReference type="OrthoDB" id="9804933at2"/>
<keyword evidence="12" id="KW-1185">Reference proteome</keyword>
<dbReference type="PANTHER" id="PTHR30562:SF1">
    <property type="entry name" value="UVRABC SYSTEM PROTEIN C"/>
    <property type="match status" value="1"/>
</dbReference>
<dbReference type="Pfam" id="PF01541">
    <property type="entry name" value="GIY-YIG"/>
    <property type="match status" value="1"/>
</dbReference>
<evidence type="ECO:0000313" key="11">
    <source>
        <dbReference type="EMBL" id="TSJ46319.1"/>
    </source>
</evidence>
<feature type="domain" description="UVR" evidence="8">
    <location>
        <begin position="204"/>
        <end position="239"/>
    </location>
</feature>
<dbReference type="InterPro" id="IPR038476">
    <property type="entry name" value="UvrC_RNase_H_dom_sf"/>
</dbReference>
<feature type="domain" description="UvrC family homology region profile" evidence="10">
    <location>
        <begin position="266"/>
        <end position="474"/>
    </location>
</feature>
<dbReference type="NCBIfam" id="TIGR00194">
    <property type="entry name" value="uvrC"/>
    <property type="match status" value="1"/>
</dbReference>
<dbReference type="Pfam" id="PF22920">
    <property type="entry name" value="UvrC_RNaseH"/>
    <property type="match status" value="1"/>
</dbReference>
<comment type="function">
    <text evidence="7">The UvrABC repair system catalyzes the recognition and processing of DNA lesions. UvrC both incises the 5' and 3' sides of the lesion. The N-terminal half is responsible for the 3' incision and the C-terminal half is responsible for the 5' incision.</text>
</comment>
<organism evidence="11 12">
    <name type="scientific">Fluviicola chungangensis</name>
    <dbReference type="NCBI Taxonomy" id="2597671"/>
    <lineage>
        <taxon>Bacteria</taxon>
        <taxon>Pseudomonadati</taxon>
        <taxon>Bacteroidota</taxon>
        <taxon>Flavobacteriia</taxon>
        <taxon>Flavobacteriales</taxon>
        <taxon>Crocinitomicaceae</taxon>
        <taxon>Fluviicola</taxon>
    </lineage>
</organism>
<dbReference type="InterPro" id="IPR001162">
    <property type="entry name" value="UvrC_RNase_H_dom"/>
</dbReference>
<dbReference type="EMBL" id="VLPL01000002">
    <property type="protein sequence ID" value="TSJ46319.1"/>
    <property type="molecule type" value="Genomic_DNA"/>
</dbReference>
<dbReference type="InterPro" id="IPR050066">
    <property type="entry name" value="UvrABC_protein_C"/>
</dbReference>
<dbReference type="InterPro" id="IPR010994">
    <property type="entry name" value="RuvA_2-like"/>
</dbReference>
<comment type="subcellular location">
    <subcellularLocation>
        <location evidence="7">Cytoplasm</location>
    </subcellularLocation>
</comment>
<evidence type="ECO:0000259" key="10">
    <source>
        <dbReference type="PROSITE" id="PS50165"/>
    </source>
</evidence>
<dbReference type="GO" id="GO:0005737">
    <property type="term" value="C:cytoplasm"/>
    <property type="evidence" value="ECO:0007669"/>
    <property type="project" value="UniProtKB-SubCell"/>
</dbReference>
<protein>
    <recommendedName>
        <fullName evidence="7">UvrABC system protein C</fullName>
        <shortName evidence="7">Protein UvrC</shortName>
    </recommendedName>
    <alternativeName>
        <fullName evidence="7">Excinuclease ABC subunit C</fullName>
    </alternativeName>
</protein>
<dbReference type="GO" id="GO:0009380">
    <property type="term" value="C:excinuclease repair complex"/>
    <property type="evidence" value="ECO:0007669"/>
    <property type="project" value="InterPro"/>
</dbReference>
<dbReference type="Proteomes" id="UP000316008">
    <property type="component" value="Unassembled WGS sequence"/>
</dbReference>
<keyword evidence="3 7" id="KW-0228">DNA excision</keyword>
<dbReference type="Gene3D" id="3.40.1440.10">
    <property type="entry name" value="GIY-YIG endonuclease"/>
    <property type="match status" value="1"/>
</dbReference>
<dbReference type="GO" id="GO:0009432">
    <property type="term" value="P:SOS response"/>
    <property type="evidence" value="ECO:0007669"/>
    <property type="project" value="UniProtKB-UniRule"/>
</dbReference>
<evidence type="ECO:0000256" key="2">
    <source>
        <dbReference type="ARBA" id="ARBA00022763"/>
    </source>
</evidence>
<dbReference type="Gene3D" id="1.10.150.20">
    <property type="entry name" value="5' to 3' exonuclease, C-terminal subdomain"/>
    <property type="match status" value="1"/>
</dbReference>
<dbReference type="SMART" id="SM00465">
    <property type="entry name" value="GIYc"/>
    <property type="match status" value="1"/>
</dbReference>
<dbReference type="InterPro" id="IPR001943">
    <property type="entry name" value="UVR_dom"/>
</dbReference>
<dbReference type="SUPFAM" id="SSF47781">
    <property type="entry name" value="RuvA domain 2-like"/>
    <property type="match status" value="1"/>
</dbReference>
<dbReference type="Pfam" id="PF14520">
    <property type="entry name" value="HHH_5"/>
    <property type="match status" value="1"/>
</dbReference>
<dbReference type="PROSITE" id="PS50151">
    <property type="entry name" value="UVR"/>
    <property type="match status" value="1"/>
</dbReference>
<keyword evidence="2 7" id="KW-0227">DNA damage</keyword>
<dbReference type="Pfam" id="PF08459">
    <property type="entry name" value="UvrC_RNaseH_dom"/>
    <property type="match status" value="1"/>
</dbReference>
<comment type="similarity">
    <text evidence="7">Belongs to the UvrC family.</text>
</comment>
<keyword evidence="1 7" id="KW-0963">Cytoplasm</keyword>
<dbReference type="RefSeq" id="WP_144331856.1">
    <property type="nucleotide sequence ID" value="NZ_VLPL01000002.1"/>
</dbReference>
<evidence type="ECO:0000256" key="6">
    <source>
        <dbReference type="ARBA" id="ARBA00023236"/>
    </source>
</evidence>
<dbReference type="InterPro" id="IPR036876">
    <property type="entry name" value="UVR_dom_sf"/>
</dbReference>
<sequence length="595" mass="68441">MDIGLKLKTLPDKPGVYQYFDKNGTILYVGKAKNLKKRVTSYFKKNHEHAKTYILVKKIADIQYIVVDSEMDALLLENNLIKKYLPKYNIQLKDDKTYPWICVKKEPFPRVFSTRIVVKDGSRYYGPYPSGRVMHTLLDLIRDLFPLRTCALDLSANKIEKNAYKVCLEYHIGKCKGPCEGKQKASEYNGMIEQIEGILKGNIYSVIQNLKQLMQQASADFRFEEAHDIKTRIEILEKYKAKSTVVSPTIHQVDVVSMVEDNDLVFVNYLVINHGAIIHGITVEVKRKLDETQADIITFVLPELRERFQSEAKEILVETNVDWEMEGVRFFAPQRGDKKALIDLSLRNAKSYRMEKIKQEKIKDPEKHTNRILETMKNDLRLKELPVHIECFDNSNIQGTNPVSACVVFKDAKPSKKDYRHFNVQTVEGPDDFATMREAVYRRYRRLLEEEQPLPQLIIIDGGKGQLGAALESLEKLNLRGKIAIIGIAKRLEELFYPGDSLPLYLDKRSETLKVIQHLRNEAHRFGITHHRNRRSKSALNNELETIPGIGEKTVQDLIRTFKSVKRVKEQSEESLASVVGKAKAKVIITFFGSN</sequence>
<evidence type="ECO:0000259" key="8">
    <source>
        <dbReference type="PROSITE" id="PS50151"/>
    </source>
</evidence>
<reference evidence="11 12" key="1">
    <citation type="submission" date="2019-07" db="EMBL/GenBank/DDBJ databases">
        <authorList>
            <person name="Huq M.A."/>
        </authorList>
    </citation>
    <scope>NUCLEOTIDE SEQUENCE [LARGE SCALE GENOMIC DNA]</scope>
    <source>
        <strain evidence="11 12">MAH-3</strain>
    </source>
</reference>
<accession>A0A556N2P3</accession>
<proteinExistence type="inferred from homology"/>
<dbReference type="SUPFAM" id="SSF82771">
    <property type="entry name" value="GIY-YIG endonuclease"/>
    <property type="match status" value="1"/>
</dbReference>
<feature type="domain" description="GIY-YIG" evidence="9">
    <location>
        <begin position="12"/>
        <end position="90"/>
    </location>
</feature>
<dbReference type="FunFam" id="3.40.1440.10:FF:000001">
    <property type="entry name" value="UvrABC system protein C"/>
    <property type="match status" value="1"/>
</dbReference>
<dbReference type="GO" id="GO:0003677">
    <property type="term" value="F:DNA binding"/>
    <property type="evidence" value="ECO:0007669"/>
    <property type="project" value="UniProtKB-UniRule"/>
</dbReference>
<dbReference type="GO" id="GO:0006289">
    <property type="term" value="P:nucleotide-excision repair"/>
    <property type="evidence" value="ECO:0007669"/>
    <property type="project" value="UniProtKB-UniRule"/>
</dbReference>
<evidence type="ECO:0000256" key="5">
    <source>
        <dbReference type="ARBA" id="ARBA00023204"/>
    </source>
</evidence>
<dbReference type="InterPro" id="IPR047296">
    <property type="entry name" value="GIY-YIG_UvrC_Cho"/>
</dbReference>
<evidence type="ECO:0000256" key="3">
    <source>
        <dbReference type="ARBA" id="ARBA00022769"/>
    </source>
</evidence>
<gene>
    <name evidence="7 11" type="primary">uvrC</name>
    <name evidence="11" type="ORF">FO442_03955</name>
</gene>
<keyword evidence="6 7" id="KW-0742">SOS response</keyword>